<reference evidence="1 2" key="1">
    <citation type="journal article" date="2020" name="ISME J.">
        <title>Comparative genomics reveals insights into cyanobacterial evolution and habitat adaptation.</title>
        <authorList>
            <person name="Chen M.Y."/>
            <person name="Teng W.K."/>
            <person name="Zhao L."/>
            <person name="Hu C.X."/>
            <person name="Zhou Y.K."/>
            <person name="Han B.P."/>
            <person name="Song L.R."/>
            <person name="Shu W.S."/>
        </authorList>
    </citation>
    <scope>NUCLEOTIDE SEQUENCE [LARGE SCALE GENOMIC DNA]</scope>
    <source>
        <strain evidence="1 2">FACHB-1344</strain>
    </source>
</reference>
<keyword evidence="2" id="KW-1185">Reference proteome</keyword>
<dbReference type="RefSeq" id="WP_190718104.1">
    <property type="nucleotide sequence ID" value="NZ_JACJSW010000018.1"/>
</dbReference>
<name>A0ABR8HNF3_9CHRO</name>
<dbReference type="EMBL" id="JACJSW010000018">
    <property type="protein sequence ID" value="MBD2620308.1"/>
    <property type="molecule type" value="Genomic_DNA"/>
</dbReference>
<protein>
    <submittedName>
        <fullName evidence="1">Uncharacterized protein</fullName>
    </submittedName>
</protein>
<sequence>MEPVSLIVAALTAGAVAAAKDTAEKGVKAEVLNGEKSRTKFDIIDKKTK</sequence>
<evidence type="ECO:0000313" key="2">
    <source>
        <dbReference type="Proteomes" id="UP000636187"/>
    </source>
</evidence>
<comment type="caution">
    <text evidence="1">The sequence shown here is derived from an EMBL/GenBank/DDBJ whole genome shotgun (WGS) entry which is preliminary data.</text>
</comment>
<gene>
    <name evidence="1" type="ORF">H6G48_00740</name>
</gene>
<dbReference type="Proteomes" id="UP000636187">
    <property type="component" value="Unassembled WGS sequence"/>
</dbReference>
<evidence type="ECO:0000313" key="1">
    <source>
        <dbReference type="EMBL" id="MBD2620308.1"/>
    </source>
</evidence>
<organism evidence="1 2">
    <name type="scientific">Microcystis flos-aquae FACHB-1344</name>
    <dbReference type="NCBI Taxonomy" id="2692899"/>
    <lineage>
        <taxon>Bacteria</taxon>
        <taxon>Bacillati</taxon>
        <taxon>Cyanobacteriota</taxon>
        <taxon>Cyanophyceae</taxon>
        <taxon>Oscillatoriophycideae</taxon>
        <taxon>Chroococcales</taxon>
        <taxon>Microcystaceae</taxon>
        <taxon>Microcystis</taxon>
    </lineage>
</organism>
<accession>A0ABR8HNF3</accession>
<proteinExistence type="predicted"/>